<dbReference type="Gene3D" id="2.170.270.10">
    <property type="entry name" value="SET domain"/>
    <property type="match status" value="1"/>
</dbReference>
<evidence type="ECO:0000313" key="5">
    <source>
        <dbReference type="Proteomes" id="UP000249757"/>
    </source>
</evidence>
<name>A0A2W1GFB0_9PLEO</name>
<organism evidence="2 4">
    <name type="scientific">Pyrenophora tritici-repentis</name>
    <dbReference type="NCBI Taxonomy" id="45151"/>
    <lineage>
        <taxon>Eukaryota</taxon>
        <taxon>Fungi</taxon>
        <taxon>Dikarya</taxon>
        <taxon>Ascomycota</taxon>
        <taxon>Pezizomycotina</taxon>
        <taxon>Dothideomycetes</taxon>
        <taxon>Pleosporomycetidae</taxon>
        <taxon>Pleosporales</taxon>
        <taxon>Pleosporineae</taxon>
        <taxon>Pleosporaceae</taxon>
        <taxon>Pyrenophora</taxon>
    </lineage>
</organism>
<evidence type="ECO:0000313" key="4">
    <source>
        <dbReference type="Proteomes" id="UP000245464"/>
    </source>
</evidence>
<reference evidence="2" key="1">
    <citation type="journal article" date="2018" name="BMC Genomics">
        <title>Comparative genomics of the wheat fungal pathogen Pyrenophora tritici-repentis reveals chromosomal variations and genome plasticity.</title>
        <authorList>
            <person name="Moolhuijzen P."/>
            <person name="See P.T."/>
            <person name="Hane J.K."/>
            <person name="Shi G."/>
            <person name="Liu Z."/>
            <person name="Oliver R.P."/>
            <person name="Moffat C.S."/>
        </authorList>
    </citation>
    <scope>NUCLEOTIDE SEQUENCE [LARGE SCALE GENOMIC DNA]</scope>
    <source>
        <strain evidence="2">M4</strain>
    </source>
</reference>
<dbReference type="AlphaFoldDB" id="A0A2W1GFB0"/>
<gene>
    <name evidence="3" type="ORF">Ptr86124_011082</name>
    <name evidence="2" type="ORF">PtrM4_101600</name>
</gene>
<proteinExistence type="predicted"/>
<keyword evidence="5" id="KW-1185">Reference proteome</keyword>
<dbReference type="PROSITE" id="PS50280">
    <property type="entry name" value="SET"/>
    <property type="match status" value="1"/>
</dbReference>
<dbReference type="PANTHER" id="PTHR47332">
    <property type="entry name" value="SET DOMAIN-CONTAINING PROTEIN 5"/>
    <property type="match status" value="1"/>
</dbReference>
<dbReference type="Proteomes" id="UP000249757">
    <property type="component" value="Unassembled WGS sequence"/>
</dbReference>
<reference evidence="3" key="2">
    <citation type="submission" date="2021-05" db="EMBL/GenBank/DDBJ databases">
        <authorList>
            <person name="Moolhuijzen P.M."/>
            <person name="Moffat C.S."/>
        </authorList>
    </citation>
    <scope>NUCLEOTIDE SEQUENCE</scope>
    <source>
        <strain evidence="3">86-124</strain>
    </source>
</reference>
<evidence type="ECO:0000259" key="1">
    <source>
        <dbReference type="PROSITE" id="PS50280"/>
    </source>
</evidence>
<comment type="caution">
    <text evidence="2">The sequence shown here is derived from an EMBL/GenBank/DDBJ whole genome shotgun (WGS) entry which is preliminary data.</text>
</comment>
<reference evidence="5" key="4">
    <citation type="journal article" date="2022" name="Microb. Genom.">
        <title>A global pangenome for the wheat fungal pathogen Pyrenophora tritici-repentis and prediction of effector protein structural homology.</title>
        <authorList>
            <person name="Moolhuijzen P.M."/>
            <person name="See P.T."/>
            <person name="Shi G."/>
            <person name="Powell H.R."/>
            <person name="Cockram J."/>
            <person name="Jorgensen L.N."/>
            <person name="Benslimane H."/>
            <person name="Strelkov S.E."/>
            <person name="Turner J."/>
            <person name="Liu Z."/>
            <person name="Moffat C.S."/>
        </authorList>
    </citation>
    <scope>NUCLEOTIDE SEQUENCE [LARGE SCALE GENOMIC DNA]</scope>
</reference>
<dbReference type="EMBL" id="NQIK02000005">
    <property type="protein sequence ID" value="KAF7570158.1"/>
    <property type="molecule type" value="Genomic_DNA"/>
</dbReference>
<dbReference type="Proteomes" id="UP000245464">
    <property type="component" value="Chromosome 5"/>
</dbReference>
<evidence type="ECO:0000313" key="3">
    <source>
        <dbReference type="EMBL" id="KAI1510044.1"/>
    </source>
</evidence>
<dbReference type="Pfam" id="PF00856">
    <property type="entry name" value="SET"/>
    <property type="match status" value="1"/>
</dbReference>
<dbReference type="InterPro" id="IPR001214">
    <property type="entry name" value="SET_dom"/>
</dbReference>
<accession>A0A2W1GFB0</accession>
<evidence type="ECO:0000313" key="2">
    <source>
        <dbReference type="EMBL" id="KAF7570158.1"/>
    </source>
</evidence>
<reference evidence="3" key="3">
    <citation type="journal article" date="2022" name="bioRxiv">
        <title>A global pangenome for the wheat fungal pathogen Pyrenophora tritici-repentis and prediction of effector protein structural homology.</title>
        <authorList>
            <person name="Moolhuijzen P."/>
            <person name="See P.T."/>
            <person name="Shi G."/>
            <person name="Powell H.R."/>
            <person name="Cockram J."/>
            <person name="Jorgensen L.N."/>
            <person name="Benslimane H."/>
            <person name="Strelkov S.E."/>
            <person name="Turner J."/>
            <person name="Liu Z."/>
            <person name="Moffat C.S."/>
        </authorList>
    </citation>
    <scope>NUCLEOTIDE SEQUENCE</scope>
    <source>
        <strain evidence="3">86-124</strain>
    </source>
</reference>
<dbReference type="SUPFAM" id="SSF82199">
    <property type="entry name" value="SET domain"/>
    <property type="match status" value="1"/>
</dbReference>
<dbReference type="InterPro" id="IPR053185">
    <property type="entry name" value="SET_domain_protein"/>
</dbReference>
<protein>
    <submittedName>
        <fullName evidence="3">SET domain containing protein</fullName>
    </submittedName>
    <submittedName>
        <fullName evidence="2">SET domain-containing protein 5</fullName>
    </submittedName>
</protein>
<dbReference type="EMBL" id="NRDI02000018">
    <property type="protein sequence ID" value="KAI1510044.1"/>
    <property type="molecule type" value="Genomic_DNA"/>
</dbReference>
<feature type="domain" description="SET" evidence="1">
    <location>
        <begin position="2"/>
        <end position="140"/>
    </location>
</feature>
<dbReference type="OMA" id="CTPNICW"/>
<sequence length="305" mass="33482">MDSIYTIRDSPGEGLGCFATTCISPGTLILSEAPLFSVREPRTNSAVISAFAGLDHLQQELYLTLYAQKTTAEGDARVIDIFNSNAWQTGSCTSICPLAARFNHSCVPNASFAWNSRTSQITVHAIVAIPAGTQINLSYERPYQTMKSRQEKLAAYGFICSCRACSSDVEASDVRRSRMVVLDARIRTGRRQLWRSPVPKAALELVKLLKEEGLVGEALGLAYHDATIGWKKYGRLDLALQTAVKELEIAVICFGRDSPAVDASTASVSELKAEYAEQSRHRPVLDDTELLEVLDKNLVDDLHLV</sequence>
<dbReference type="InterPro" id="IPR046341">
    <property type="entry name" value="SET_dom_sf"/>
</dbReference>
<dbReference type="PANTHER" id="PTHR47332:SF2">
    <property type="entry name" value="SET-6"/>
    <property type="match status" value="1"/>
</dbReference>
<dbReference type="CDD" id="cd20071">
    <property type="entry name" value="SET_SMYD"/>
    <property type="match status" value="1"/>
</dbReference>